<dbReference type="GeneID" id="93074765"/>
<dbReference type="KEGG" id="cpae:CPAST_c26330"/>
<feature type="transmembrane region" description="Helical" evidence="6">
    <location>
        <begin position="12"/>
        <end position="33"/>
    </location>
</feature>
<evidence type="ECO:0000313" key="8">
    <source>
        <dbReference type="EMBL" id="KRU11302.1"/>
    </source>
</evidence>
<evidence type="ECO:0000313" key="7">
    <source>
        <dbReference type="EMBL" id="AJA52688.1"/>
    </source>
</evidence>
<reference evidence="8" key="2">
    <citation type="submission" date="2015-10" db="EMBL/GenBank/DDBJ databases">
        <title>Improved Draft Genome Sequence of Clostridium pasteurianum Strain ATCC 6013 (DSM 525) Using a Hybrid Next-Generation Sequencing Approach.</title>
        <authorList>
            <person name="Pyne M.E."/>
            <person name="Utturkar S.M."/>
            <person name="Brown S.D."/>
            <person name="Moo-Young M."/>
            <person name="Chung D.A."/>
            <person name="Chou P.C."/>
        </authorList>
    </citation>
    <scope>NUCLEOTIDE SEQUENCE</scope>
    <source>
        <strain evidence="8">ATCC 6013</strain>
    </source>
</reference>
<dbReference type="KEGG" id="cpat:CLPA_c26330"/>
<keyword evidence="5 6" id="KW-0472">Membrane</keyword>
<reference evidence="8 9" key="3">
    <citation type="journal article" name="Genome Announc.">
        <title>Improved Draft Genome Sequence of Clostridium pasteurianum Strain ATCC 6013 (DSM 525) Using a Hybrid Next-Generation Sequencing Approach.</title>
        <authorList>
            <person name="Pyne M.E."/>
            <person name="Utturkar S."/>
            <person name="Brown S.D."/>
            <person name="Moo-Young M."/>
            <person name="Chung D.A."/>
            <person name="Chou C.P."/>
        </authorList>
    </citation>
    <scope>NUCLEOTIDE SEQUENCE [LARGE SCALE GENOMIC DNA]</scope>
    <source>
        <strain evidence="8 9">ATCC 6013</strain>
    </source>
</reference>
<dbReference type="eggNOG" id="COG3476">
    <property type="taxonomic scope" value="Bacteria"/>
</dbReference>
<keyword evidence="10" id="KW-1185">Reference proteome</keyword>
<dbReference type="EMBL" id="CP009268">
    <property type="protein sequence ID" value="AJA52688.1"/>
    <property type="molecule type" value="Genomic_DNA"/>
</dbReference>
<evidence type="ECO:0000256" key="5">
    <source>
        <dbReference type="ARBA" id="ARBA00023136"/>
    </source>
</evidence>
<dbReference type="Proteomes" id="UP000028042">
    <property type="component" value="Unassembled WGS sequence"/>
</dbReference>
<dbReference type="PANTHER" id="PTHR10057:SF0">
    <property type="entry name" value="TRANSLOCATOR PROTEIN"/>
    <property type="match status" value="1"/>
</dbReference>
<gene>
    <name evidence="7" type="ORF">CLPA_c26330</name>
    <name evidence="8" type="ORF">CP6013_00549</name>
</gene>
<evidence type="ECO:0000313" key="9">
    <source>
        <dbReference type="Proteomes" id="UP000028042"/>
    </source>
</evidence>
<evidence type="ECO:0000256" key="2">
    <source>
        <dbReference type="ARBA" id="ARBA00007524"/>
    </source>
</evidence>
<dbReference type="EMBL" id="JPGY02000001">
    <property type="protein sequence ID" value="KRU11302.1"/>
    <property type="molecule type" value="Genomic_DNA"/>
</dbReference>
<dbReference type="Gene3D" id="1.20.1260.100">
    <property type="entry name" value="TspO/MBR protein"/>
    <property type="match status" value="1"/>
</dbReference>
<evidence type="ECO:0000256" key="6">
    <source>
        <dbReference type="SAM" id="Phobius"/>
    </source>
</evidence>
<dbReference type="RefSeq" id="WP_003442524.1">
    <property type="nucleotide sequence ID" value="NZ_ANZB01000003.1"/>
</dbReference>
<feature type="transmembrane region" description="Helical" evidence="6">
    <location>
        <begin position="140"/>
        <end position="163"/>
    </location>
</feature>
<evidence type="ECO:0000313" key="10">
    <source>
        <dbReference type="Proteomes" id="UP000030905"/>
    </source>
</evidence>
<evidence type="ECO:0000256" key="4">
    <source>
        <dbReference type="ARBA" id="ARBA00022989"/>
    </source>
</evidence>
<accession>A0A0H3JAM7</accession>
<sequence length="165" mass="19380">MVNILKVNDKIEILKAFLSIIIAEGIGILSVYVGNADSKIYEALEKPVIAPTSYIFIIVWPILYLLIGLAAYRIWEWKKQDRYENGTLKLYSFQLFLNFLWPILFFRFRLYGLAFVELLVLIIFILLTTFHFFRQDRLSGFLMIPYIICNSFAAVLNFALWFLNC</sequence>
<evidence type="ECO:0000256" key="1">
    <source>
        <dbReference type="ARBA" id="ARBA00004141"/>
    </source>
</evidence>
<keyword evidence="4 6" id="KW-1133">Transmembrane helix</keyword>
<dbReference type="InterPro" id="IPR038330">
    <property type="entry name" value="TspO/MBR-related_sf"/>
</dbReference>
<dbReference type="FunFam" id="1.20.1260.100:FF:000001">
    <property type="entry name" value="translocator protein 2"/>
    <property type="match status" value="1"/>
</dbReference>
<feature type="transmembrane region" description="Helical" evidence="6">
    <location>
        <begin position="110"/>
        <end position="133"/>
    </location>
</feature>
<dbReference type="Pfam" id="PF03073">
    <property type="entry name" value="TspO_MBR"/>
    <property type="match status" value="1"/>
</dbReference>
<dbReference type="CDD" id="cd15904">
    <property type="entry name" value="TSPO_MBR"/>
    <property type="match status" value="1"/>
</dbReference>
<dbReference type="InterPro" id="IPR004307">
    <property type="entry name" value="TspO_MBR"/>
</dbReference>
<dbReference type="Proteomes" id="UP000030905">
    <property type="component" value="Chromosome"/>
</dbReference>
<feature type="transmembrane region" description="Helical" evidence="6">
    <location>
        <begin position="53"/>
        <end position="75"/>
    </location>
</feature>
<dbReference type="GO" id="GO:0033013">
    <property type="term" value="P:tetrapyrrole metabolic process"/>
    <property type="evidence" value="ECO:0007669"/>
    <property type="project" value="UniProtKB-ARBA"/>
</dbReference>
<comment type="similarity">
    <text evidence="2">Belongs to the TspO/BZRP family.</text>
</comment>
<protein>
    <submittedName>
        <fullName evidence="7">Tryptophan-rich sensory protein</fullName>
    </submittedName>
    <submittedName>
        <fullName evidence="8">TspO and MBR like protein</fullName>
    </submittedName>
</protein>
<dbReference type="PIRSF" id="PIRSF005859">
    <property type="entry name" value="PBR"/>
    <property type="match status" value="1"/>
</dbReference>
<name>A0A0H3JAM7_CLOPA</name>
<dbReference type="PANTHER" id="PTHR10057">
    <property type="entry name" value="PERIPHERAL-TYPE BENZODIAZEPINE RECEPTOR"/>
    <property type="match status" value="1"/>
</dbReference>
<reference evidence="7 10" key="1">
    <citation type="journal article" date="2015" name="Genome Announc.">
        <title>Complete Genome Sequence of the Nitrogen-Fixing and Solvent-Producing Clostridium pasteurianum DSM 525.</title>
        <authorList>
            <person name="Poehlein A."/>
            <person name="Grosse-Honebrink A."/>
            <person name="Zhang Y."/>
            <person name="Minton N.P."/>
            <person name="Daniel R."/>
        </authorList>
    </citation>
    <scope>NUCLEOTIDE SEQUENCE [LARGE SCALE GENOMIC DNA]</scope>
    <source>
        <strain evidence="7">DSM 525</strain>
        <strain evidence="10">DSM 525 / ATCC 6013</strain>
    </source>
</reference>
<dbReference type="GO" id="GO:0016020">
    <property type="term" value="C:membrane"/>
    <property type="evidence" value="ECO:0007669"/>
    <property type="project" value="UniProtKB-SubCell"/>
</dbReference>
<organism evidence="7 10">
    <name type="scientific">Clostridium pasteurianum DSM 525 = ATCC 6013</name>
    <dbReference type="NCBI Taxonomy" id="1262449"/>
    <lineage>
        <taxon>Bacteria</taxon>
        <taxon>Bacillati</taxon>
        <taxon>Bacillota</taxon>
        <taxon>Clostridia</taxon>
        <taxon>Eubacteriales</taxon>
        <taxon>Clostridiaceae</taxon>
        <taxon>Clostridium</taxon>
    </lineage>
</organism>
<comment type="subcellular location">
    <subcellularLocation>
        <location evidence="1">Membrane</location>
        <topology evidence="1">Multi-pass membrane protein</topology>
    </subcellularLocation>
</comment>
<dbReference type="PATRIC" id="fig|1262449.3.peg.1077"/>
<keyword evidence="3 6" id="KW-0812">Transmembrane</keyword>
<dbReference type="AlphaFoldDB" id="A0A0H3JAM7"/>
<evidence type="ECO:0000256" key="3">
    <source>
        <dbReference type="ARBA" id="ARBA00022692"/>
    </source>
</evidence>
<proteinExistence type="inferred from homology"/>